<dbReference type="GO" id="GO:0005506">
    <property type="term" value="F:iron ion binding"/>
    <property type="evidence" value="ECO:0007669"/>
    <property type="project" value="InterPro"/>
</dbReference>
<evidence type="ECO:0000313" key="10">
    <source>
        <dbReference type="Proteomes" id="UP000267145"/>
    </source>
</evidence>
<evidence type="ECO:0008006" key="11">
    <source>
        <dbReference type="Google" id="ProtNLM"/>
    </source>
</evidence>
<evidence type="ECO:0000256" key="7">
    <source>
        <dbReference type="RuleBase" id="RU000461"/>
    </source>
</evidence>
<dbReference type="InterPro" id="IPR017972">
    <property type="entry name" value="Cyt_P450_CS"/>
</dbReference>
<keyword evidence="8" id="KW-0472">Membrane</keyword>
<dbReference type="PANTHER" id="PTHR24305:SF166">
    <property type="entry name" value="CYTOCHROME P450 12A4, MITOCHONDRIAL-RELATED"/>
    <property type="match status" value="1"/>
</dbReference>
<dbReference type="Gene3D" id="1.10.630.10">
    <property type="entry name" value="Cytochrome P450"/>
    <property type="match status" value="2"/>
</dbReference>
<comment type="caution">
    <text evidence="9">The sequence shown here is derived from an EMBL/GenBank/DDBJ whole genome shotgun (WGS) entry which is preliminary data.</text>
</comment>
<dbReference type="PROSITE" id="PS00086">
    <property type="entry name" value="CYTOCHROME_P450"/>
    <property type="match status" value="1"/>
</dbReference>
<dbReference type="InterPro" id="IPR036396">
    <property type="entry name" value="Cyt_P450_sf"/>
</dbReference>
<name>A0A3M9YG29_9PEZI</name>
<dbReference type="InterPro" id="IPR001128">
    <property type="entry name" value="Cyt_P450"/>
</dbReference>
<organism evidence="9 10">
    <name type="scientific">Verticillium nonalfalfae</name>
    <dbReference type="NCBI Taxonomy" id="1051616"/>
    <lineage>
        <taxon>Eukaryota</taxon>
        <taxon>Fungi</taxon>
        <taxon>Dikarya</taxon>
        <taxon>Ascomycota</taxon>
        <taxon>Pezizomycotina</taxon>
        <taxon>Sordariomycetes</taxon>
        <taxon>Hypocreomycetidae</taxon>
        <taxon>Glomerellales</taxon>
        <taxon>Plectosphaerellaceae</taxon>
        <taxon>Verticillium</taxon>
    </lineage>
</organism>
<dbReference type="EMBL" id="RBVV01000031">
    <property type="protein sequence ID" value="RNJ58090.1"/>
    <property type="molecule type" value="Genomic_DNA"/>
</dbReference>
<dbReference type="RefSeq" id="XP_028496248.1">
    <property type="nucleotide sequence ID" value="XM_028639394.1"/>
</dbReference>
<dbReference type="GeneID" id="39608924"/>
<dbReference type="PANTHER" id="PTHR24305">
    <property type="entry name" value="CYTOCHROME P450"/>
    <property type="match status" value="1"/>
</dbReference>
<feature type="binding site" description="axial binding residue" evidence="6">
    <location>
        <position position="429"/>
    </location>
    <ligand>
        <name>heme</name>
        <dbReference type="ChEBI" id="CHEBI:30413"/>
    </ligand>
    <ligandPart>
        <name>Fe</name>
        <dbReference type="ChEBI" id="CHEBI:18248"/>
    </ligandPart>
</feature>
<dbReference type="PRINTS" id="PR00385">
    <property type="entry name" value="P450"/>
</dbReference>
<keyword evidence="10" id="KW-1185">Reference proteome</keyword>
<keyword evidence="7" id="KW-0503">Monooxygenase</keyword>
<dbReference type="Pfam" id="PF00067">
    <property type="entry name" value="p450"/>
    <property type="match status" value="2"/>
</dbReference>
<proteinExistence type="inferred from homology"/>
<dbReference type="Proteomes" id="UP000267145">
    <property type="component" value="Unassembled WGS sequence"/>
</dbReference>
<keyword evidence="5 6" id="KW-0408">Iron</keyword>
<evidence type="ECO:0000256" key="3">
    <source>
        <dbReference type="ARBA" id="ARBA00022617"/>
    </source>
</evidence>
<keyword evidence="3 6" id="KW-0349">Heme</keyword>
<dbReference type="GO" id="GO:0020037">
    <property type="term" value="F:heme binding"/>
    <property type="evidence" value="ECO:0007669"/>
    <property type="project" value="InterPro"/>
</dbReference>
<dbReference type="PRINTS" id="PR00463">
    <property type="entry name" value="EP450I"/>
</dbReference>
<evidence type="ECO:0000313" key="9">
    <source>
        <dbReference type="EMBL" id="RNJ58090.1"/>
    </source>
</evidence>
<evidence type="ECO:0000256" key="4">
    <source>
        <dbReference type="ARBA" id="ARBA00022723"/>
    </source>
</evidence>
<keyword evidence="8" id="KW-1133">Transmembrane helix</keyword>
<evidence type="ECO:0000256" key="6">
    <source>
        <dbReference type="PIRSR" id="PIRSR602401-1"/>
    </source>
</evidence>
<dbReference type="CDD" id="cd11069">
    <property type="entry name" value="CYP_FUM15-like"/>
    <property type="match status" value="1"/>
</dbReference>
<accession>A0A3M9YG29</accession>
<dbReference type="GO" id="GO:0004497">
    <property type="term" value="F:monooxygenase activity"/>
    <property type="evidence" value="ECO:0007669"/>
    <property type="project" value="UniProtKB-KW"/>
</dbReference>
<keyword evidence="8" id="KW-0812">Transmembrane</keyword>
<sequence>MSIVSTLFSFPILTLLAATETILGVKVLQCPNNLQSRLIFTTVVVLINYGVGLLFWLFLHPRFLSPLRHIPGPRAFFSDTLRAIIVKDGPSGNRFLRLAKKYSAQDMIVLNVAGTEIFVTNPRLLADVLVNNCYDFTKPTKVSSFLRHILGDGLIIVEGDEHKFLRKNTMPAFQFRHIKNLYPMMWTKAEALVNALTQEIAPDPIDEGQDSAVVDLTFWASKITLDIIGVAGLGHDINTIEKSGDPLHEIYTKLLDPTPEKLVYSMLGLGFGMKFANTASRHETTASALTWACYLLAKQPEIQRKVREEVLESITPGVTGGLISDLAGNLEQLPYLNGTINETLRLYPTVPMIQRQAIRDTQIGKQFIPKGTTIAISIWYVNRCPDFWGPGACEFRPERWVTNDLKPNQNGGASSNYDFLTFSRGPRNCIGQGFAKAEMRCLLAAMAMSFTWDLAMDDKKVVPRGVITIKPENGMYLRLTPLRKNTSQGIR</sequence>
<evidence type="ECO:0000256" key="1">
    <source>
        <dbReference type="ARBA" id="ARBA00001971"/>
    </source>
</evidence>
<dbReference type="AlphaFoldDB" id="A0A3M9YG29"/>
<dbReference type="GO" id="GO:0016705">
    <property type="term" value="F:oxidoreductase activity, acting on paired donors, with incorporation or reduction of molecular oxygen"/>
    <property type="evidence" value="ECO:0007669"/>
    <property type="project" value="InterPro"/>
</dbReference>
<evidence type="ECO:0000256" key="8">
    <source>
        <dbReference type="SAM" id="Phobius"/>
    </source>
</evidence>
<feature type="transmembrane region" description="Helical" evidence="8">
    <location>
        <begin position="38"/>
        <end position="59"/>
    </location>
</feature>
<comment type="cofactor">
    <cofactor evidence="1 6">
        <name>heme</name>
        <dbReference type="ChEBI" id="CHEBI:30413"/>
    </cofactor>
</comment>
<protein>
    <recommendedName>
        <fullName evidence="11">Cytochrome P450-dit2</fullName>
    </recommendedName>
</protein>
<dbReference type="InterPro" id="IPR002401">
    <property type="entry name" value="Cyt_P450_E_grp-I"/>
</dbReference>
<reference evidence="9 10" key="1">
    <citation type="submission" date="2018-10" db="EMBL/GenBank/DDBJ databases">
        <title>Genome sequence of Verticillium nonalfalfae VnAa140.</title>
        <authorList>
            <person name="Stajich J.E."/>
            <person name="Kasson M.T."/>
        </authorList>
    </citation>
    <scope>NUCLEOTIDE SEQUENCE [LARGE SCALE GENOMIC DNA]</scope>
    <source>
        <strain evidence="9 10">VnAa140</strain>
    </source>
</reference>
<keyword evidence="7" id="KW-0560">Oxidoreductase</keyword>
<dbReference type="SUPFAM" id="SSF48264">
    <property type="entry name" value="Cytochrome P450"/>
    <property type="match status" value="1"/>
</dbReference>
<evidence type="ECO:0000256" key="5">
    <source>
        <dbReference type="ARBA" id="ARBA00023004"/>
    </source>
</evidence>
<evidence type="ECO:0000256" key="2">
    <source>
        <dbReference type="ARBA" id="ARBA00010617"/>
    </source>
</evidence>
<dbReference type="STRING" id="1051616.A0A3M9YG29"/>
<gene>
    <name evidence="9" type="ORF">D7B24_005235</name>
</gene>
<dbReference type="InterPro" id="IPR050121">
    <property type="entry name" value="Cytochrome_P450_monoxygenase"/>
</dbReference>
<comment type="similarity">
    <text evidence="2 7">Belongs to the cytochrome P450 family.</text>
</comment>
<keyword evidence="4 6" id="KW-0479">Metal-binding</keyword>